<dbReference type="InterPro" id="IPR011538">
    <property type="entry name" value="Nuo51_FMN-bd"/>
</dbReference>
<dbReference type="InterPro" id="IPR036249">
    <property type="entry name" value="Thioredoxin-like_sf"/>
</dbReference>
<evidence type="ECO:0000256" key="2">
    <source>
        <dbReference type="ARBA" id="ARBA00022723"/>
    </source>
</evidence>
<evidence type="ECO:0000256" key="1">
    <source>
        <dbReference type="ARBA" id="ARBA00022485"/>
    </source>
</evidence>
<keyword evidence="2" id="KW-0479">Metal-binding</keyword>
<protein>
    <recommendedName>
        <fullName evidence="5">NADH-ubiquinone oxidoreductase 51kDa subunit FMN-binding domain-containing protein</fullName>
    </recommendedName>
</protein>
<organism evidence="6">
    <name type="scientific">marine metagenome</name>
    <dbReference type="NCBI Taxonomy" id="408172"/>
    <lineage>
        <taxon>unclassified sequences</taxon>
        <taxon>metagenomes</taxon>
        <taxon>ecological metagenomes</taxon>
    </lineage>
</organism>
<keyword evidence="3" id="KW-0408">Iron</keyword>
<dbReference type="SUPFAM" id="SSF52833">
    <property type="entry name" value="Thioredoxin-like"/>
    <property type="match status" value="1"/>
</dbReference>
<proteinExistence type="predicted"/>
<dbReference type="AlphaFoldDB" id="A0A382K0Y3"/>
<dbReference type="Gene3D" id="6.10.250.1450">
    <property type="match status" value="1"/>
</dbReference>
<evidence type="ECO:0000256" key="4">
    <source>
        <dbReference type="ARBA" id="ARBA00023014"/>
    </source>
</evidence>
<dbReference type="SUPFAM" id="SSF142019">
    <property type="entry name" value="Nqo1 FMN-binding domain-like"/>
    <property type="match status" value="1"/>
</dbReference>
<gene>
    <name evidence="6" type="ORF">METZ01_LOCUS270520</name>
</gene>
<dbReference type="Pfam" id="PF01512">
    <property type="entry name" value="Complex1_51K"/>
    <property type="match status" value="1"/>
</dbReference>
<sequence>MCCGTSLESEEIVSEIVNYIEKNKMLINIDTVGCHGICYAGPIIDILYKGQPRIFWGNITKDNVVKIIDSYIKKDEVLTDNLLGSLGERSIDGIKKIDDLPGINLQNRIALRNSGNIAFNDIFQYIANGGFEGLHKAVTKMSSDEVISEVKNSGLRGRGGAAFPTGLKWSFMSNSKGVKYILCNCEEGDPGAYNDKGILESDPYTLLEGMAIAGYATKSTNGYVFIRHGHDGPIDRTKEAINQAYDNGLLGKNIFGSDFSFDIEVSLTGDSYVAGEETALMESIEGKSARPRSRPPFPAAYGVWGKPSTINNVKS</sequence>
<evidence type="ECO:0000259" key="5">
    <source>
        <dbReference type="Pfam" id="PF01512"/>
    </source>
</evidence>
<dbReference type="InterPro" id="IPR037225">
    <property type="entry name" value="Nuo51_FMN-bd_sf"/>
</dbReference>
<reference evidence="6" key="1">
    <citation type="submission" date="2018-05" db="EMBL/GenBank/DDBJ databases">
        <authorList>
            <person name="Lanie J.A."/>
            <person name="Ng W.-L."/>
            <person name="Kazmierczak K.M."/>
            <person name="Andrzejewski T.M."/>
            <person name="Davidsen T.M."/>
            <person name="Wayne K.J."/>
            <person name="Tettelin H."/>
            <person name="Glass J.I."/>
            <person name="Rusch D."/>
            <person name="Podicherti R."/>
            <person name="Tsui H.-C.T."/>
            <person name="Winkler M.E."/>
        </authorList>
    </citation>
    <scope>NUCLEOTIDE SEQUENCE</scope>
</reference>
<accession>A0A382K0Y3</accession>
<dbReference type="Gene3D" id="3.40.30.10">
    <property type="entry name" value="Glutaredoxin"/>
    <property type="match status" value="1"/>
</dbReference>
<dbReference type="CDD" id="cd02980">
    <property type="entry name" value="TRX_Fd_family"/>
    <property type="match status" value="1"/>
</dbReference>
<dbReference type="Gene3D" id="3.40.50.11540">
    <property type="entry name" value="NADH-ubiquinone oxidoreductase 51kDa subunit"/>
    <property type="match status" value="1"/>
</dbReference>
<evidence type="ECO:0000256" key="3">
    <source>
        <dbReference type="ARBA" id="ARBA00023004"/>
    </source>
</evidence>
<feature type="non-terminal residue" evidence="6">
    <location>
        <position position="315"/>
    </location>
</feature>
<feature type="domain" description="NADH-ubiquinone oxidoreductase 51kDa subunit FMN-binding" evidence="5">
    <location>
        <begin position="150"/>
        <end position="315"/>
    </location>
</feature>
<keyword evidence="4" id="KW-0411">Iron-sulfur</keyword>
<dbReference type="EMBL" id="UINC01077492">
    <property type="protein sequence ID" value="SVC17666.1"/>
    <property type="molecule type" value="Genomic_DNA"/>
</dbReference>
<dbReference type="PANTHER" id="PTHR43578">
    <property type="entry name" value="NADH-QUINONE OXIDOREDUCTASE SUBUNIT F"/>
    <property type="match status" value="1"/>
</dbReference>
<dbReference type="GO" id="GO:0046872">
    <property type="term" value="F:metal ion binding"/>
    <property type="evidence" value="ECO:0007669"/>
    <property type="project" value="UniProtKB-KW"/>
</dbReference>
<name>A0A382K0Y3_9ZZZZ</name>
<evidence type="ECO:0000313" key="6">
    <source>
        <dbReference type="EMBL" id="SVC17666.1"/>
    </source>
</evidence>
<dbReference type="GO" id="GO:0051539">
    <property type="term" value="F:4 iron, 4 sulfur cluster binding"/>
    <property type="evidence" value="ECO:0007669"/>
    <property type="project" value="UniProtKB-KW"/>
</dbReference>
<keyword evidence="1" id="KW-0004">4Fe-4S</keyword>
<dbReference type="PANTHER" id="PTHR43578:SF3">
    <property type="entry name" value="NADH-QUINONE OXIDOREDUCTASE SUBUNIT F"/>
    <property type="match status" value="1"/>
</dbReference>